<dbReference type="PROSITE" id="PS00128">
    <property type="entry name" value="GLYCOSYL_HYDROL_F22_1"/>
    <property type="match status" value="1"/>
</dbReference>
<dbReference type="PROSITE" id="PS51348">
    <property type="entry name" value="GLYCOSYL_HYDROL_F22_2"/>
    <property type="match status" value="1"/>
</dbReference>
<reference evidence="6" key="3">
    <citation type="submission" date="2025-09" db="UniProtKB">
        <authorList>
            <consortium name="Ensembl"/>
        </authorList>
    </citation>
    <scope>IDENTIFICATION</scope>
</reference>
<protein>
    <recommendedName>
        <fullName evidence="5">Glycosyl hydrolases family 22 (GH22) domain-containing protein</fullName>
    </recommendedName>
</protein>
<dbReference type="Ensembl" id="ENSACAT00000006205.4">
    <property type="protein sequence ID" value="ENSACAP00000006070.3"/>
    <property type="gene ID" value="ENSACAG00000006169.4"/>
</dbReference>
<keyword evidence="2" id="KW-1015">Disulfide bond</keyword>
<reference evidence="6" key="2">
    <citation type="submission" date="2025-08" db="UniProtKB">
        <authorList>
            <consortium name="Ensembl"/>
        </authorList>
    </citation>
    <scope>IDENTIFICATION</scope>
</reference>
<dbReference type="InterPro" id="IPR001916">
    <property type="entry name" value="Glyco_hydro_22"/>
</dbReference>
<proteinExistence type="inferred from homology"/>
<dbReference type="Bgee" id="ENSACAG00000006169">
    <property type="expression patterns" value="Expressed in liver"/>
</dbReference>
<dbReference type="PANTHER" id="PTHR11407">
    <property type="entry name" value="LYSOZYME C"/>
    <property type="match status" value="1"/>
</dbReference>
<comment type="similarity">
    <text evidence="1 3">Belongs to the glycosyl hydrolase 22 family.</text>
</comment>
<name>G1KF47_ANOCA</name>
<dbReference type="GeneTree" id="ENSGT00940000159227"/>
<evidence type="ECO:0000256" key="1">
    <source>
        <dbReference type="ARBA" id="ARBA00010859"/>
    </source>
</evidence>
<dbReference type="InterPro" id="IPR023346">
    <property type="entry name" value="Lysozyme-like_dom_sf"/>
</dbReference>
<dbReference type="InterPro" id="IPR019799">
    <property type="entry name" value="Glyco_hydro_22_CS"/>
</dbReference>
<dbReference type="InParanoid" id="G1KF47"/>
<dbReference type="Pfam" id="PF00062">
    <property type="entry name" value="Lys"/>
    <property type="match status" value="1"/>
</dbReference>
<dbReference type="HOGENOM" id="CLU_111620_0_1_1"/>
<organism evidence="6 7">
    <name type="scientific">Anolis carolinensis</name>
    <name type="common">Green anole</name>
    <name type="synonym">American chameleon</name>
    <dbReference type="NCBI Taxonomy" id="28377"/>
    <lineage>
        <taxon>Eukaryota</taxon>
        <taxon>Metazoa</taxon>
        <taxon>Chordata</taxon>
        <taxon>Craniata</taxon>
        <taxon>Vertebrata</taxon>
        <taxon>Euteleostomi</taxon>
        <taxon>Lepidosauria</taxon>
        <taxon>Squamata</taxon>
        <taxon>Bifurcata</taxon>
        <taxon>Unidentata</taxon>
        <taxon>Episquamata</taxon>
        <taxon>Toxicofera</taxon>
        <taxon>Iguania</taxon>
        <taxon>Dactyloidae</taxon>
        <taxon>Anolis</taxon>
    </lineage>
</organism>
<sequence length="146" mass="16565">MRMLAVVALLNLVLVASEAITLEPCALALELTFWRMSGYLGYTLADWLCIVHHVSDFSIQPPLSKTAEKAYGIFGFSNKYWCSDGVQPSRNYCNISCEKFLDDDIQDDVLCARRVLTRNEGAQTWPQWAEKCRGKDLSSYLKDCKL</sequence>
<gene>
    <name evidence="6" type="primary">LOC134296522</name>
</gene>
<dbReference type="InterPro" id="IPR000974">
    <property type="entry name" value="Glyco_hydro_22_lys"/>
</dbReference>
<dbReference type="eggNOG" id="ENOG502RZU4">
    <property type="taxonomic scope" value="Eukaryota"/>
</dbReference>
<evidence type="ECO:0000256" key="4">
    <source>
        <dbReference type="SAM" id="SignalP"/>
    </source>
</evidence>
<keyword evidence="4" id="KW-0732">Signal</keyword>
<dbReference type="PANTHER" id="PTHR11407:SF69">
    <property type="entry name" value="LYSOZYME C, MILK ISOZYME"/>
    <property type="match status" value="1"/>
</dbReference>
<evidence type="ECO:0000256" key="3">
    <source>
        <dbReference type="RuleBase" id="RU004440"/>
    </source>
</evidence>
<dbReference type="PRINTS" id="PR00135">
    <property type="entry name" value="LYZLACT"/>
</dbReference>
<dbReference type="SMR" id="G1KF47"/>
<evidence type="ECO:0000313" key="6">
    <source>
        <dbReference type="Ensembl" id="ENSACAP00000006070.3"/>
    </source>
</evidence>
<dbReference type="Proteomes" id="UP000001646">
    <property type="component" value="Chromosome 2"/>
</dbReference>
<feature type="signal peptide" evidence="4">
    <location>
        <begin position="1"/>
        <end position="19"/>
    </location>
</feature>
<evidence type="ECO:0000313" key="7">
    <source>
        <dbReference type="Proteomes" id="UP000001646"/>
    </source>
</evidence>
<evidence type="ECO:0000259" key="5">
    <source>
        <dbReference type="PROSITE" id="PS00128"/>
    </source>
</evidence>
<feature type="domain" description="Glycosyl hydrolases family 22 (GH22)" evidence="5">
    <location>
        <begin position="93"/>
        <end position="111"/>
    </location>
</feature>
<reference evidence="6 7" key="1">
    <citation type="submission" date="2009-12" db="EMBL/GenBank/DDBJ databases">
        <title>The Genome Sequence of Anolis carolinensis (Green Anole Lizard).</title>
        <authorList>
            <consortium name="The Genome Sequencing Platform"/>
            <person name="Di Palma F."/>
            <person name="Alfoldi J."/>
            <person name="Heiman D."/>
            <person name="Young S."/>
            <person name="Grabherr M."/>
            <person name="Johnson J."/>
            <person name="Lander E.S."/>
            <person name="Lindblad-Toh K."/>
        </authorList>
    </citation>
    <scope>NUCLEOTIDE SEQUENCE [LARGE SCALE GENOMIC DNA]</scope>
    <source>
        <strain evidence="6 7">JBL SC #1</strain>
    </source>
</reference>
<dbReference type="FunFam" id="1.10.530.10:FF:000001">
    <property type="entry name" value="Lysozyme C"/>
    <property type="match status" value="1"/>
</dbReference>
<dbReference type="PRINTS" id="PR00137">
    <property type="entry name" value="LYSOZYME"/>
</dbReference>
<dbReference type="AlphaFoldDB" id="G1KF47"/>
<dbReference type="GeneID" id="134296522"/>
<dbReference type="SUPFAM" id="SSF53955">
    <property type="entry name" value="Lysozyme-like"/>
    <property type="match status" value="1"/>
</dbReference>
<dbReference type="GO" id="GO:0003796">
    <property type="term" value="F:lysozyme activity"/>
    <property type="evidence" value="ECO:0000318"/>
    <property type="project" value="GO_Central"/>
</dbReference>
<accession>G1KF47</accession>
<evidence type="ECO:0000256" key="2">
    <source>
        <dbReference type="ARBA" id="ARBA00023157"/>
    </source>
</evidence>
<dbReference type="RefSeq" id="XP_062827728.1">
    <property type="nucleotide sequence ID" value="XM_062971658.1"/>
</dbReference>
<dbReference type="Gene3D" id="1.10.530.10">
    <property type="match status" value="1"/>
</dbReference>
<dbReference type="SMART" id="SM00263">
    <property type="entry name" value="LYZ1"/>
    <property type="match status" value="1"/>
</dbReference>
<feature type="chain" id="PRO_5003412744" description="Glycosyl hydrolases family 22 (GH22) domain-containing protein" evidence="4">
    <location>
        <begin position="20"/>
        <end position="146"/>
    </location>
</feature>
<keyword evidence="7" id="KW-1185">Reference proteome</keyword>